<feature type="region of interest" description="Disordered" evidence="6">
    <location>
        <begin position="1"/>
        <end position="55"/>
    </location>
</feature>
<comment type="caution">
    <text evidence="8">The sequence shown here is derived from an EMBL/GenBank/DDBJ whole genome shotgun (WGS) entry which is preliminary data.</text>
</comment>
<dbReference type="EMBL" id="JBHUGA010000025">
    <property type="protein sequence ID" value="MFD1846703.1"/>
    <property type="molecule type" value="Genomic_DNA"/>
</dbReference>
<name>A0ABW4Q7K0_9MICC</name>
<feature type="transmembrane region" description="Helical" evidence="7">
    <location>
        <begin position="274"/>
        <end position="297"/>
    </location>
</feature>
<keyword evidence="4 7" id="KW-1133">Transmembrane helix</keyword>
<feature type="transmembrane region" description="Helical" evidence="7">
    <location>
        <begin position="309"/>
        <end position="330"/>
    </location>
</feature>
<keyword evidence="9" id="KW-1185">Reference proteome</keyword>
<evidence type="ECO:0000256" key="3">
    <source>
        <dbReference type="ARBA" id="ARBA00022692"/>
    </source>
</evidence>
<dbReference type="RefSeq" id="WP_343878618.1">
    <property type="nucleotide sequence ID" value="NZ_BAAAIJ010000021.1"/>
</dbReference>
<feature type="transmembrane region" description="Helical" evidence="7">
    <location>
        <begin position="427"/>
        <end position="448"/>
    </location>
</feature>
<feature type="transmembrane region" description="Helical" evidence="7">
    <location>
        <begin position="194"/>
        <end position="214"/>
    </location>
</feature>
<gene>
    <name evidence="8" type="ORF">ACFSFX_08850</name>
</gene>
<sequence>MSAKGFQTGDAPKHQSAGPTIADPAPPGATDHPTDHLTDHAIDPETDHGTDRERSEVEPLLSDWRIAAMVWPILLASVVGLLPLTVFSVFLVSIAAAVGDGDAASVGALRGLGGIGAVVAGIAVAPLIGRIPPPKVAAVALVLVALASAVGTITWVPALALFCVLIGVSNALLYPALSTAAADRFGTGPAASRAATLVMTTQTLAATLAAPLLAFPALWWGWQGNMIAAAVGALLLTPILLRHRHQVPAALNSGRRPGYLAAFRMLGAVPGARALLMVAFGRAGAFMGHLAFLAVFYNDRFDLPPTAFAFVWTLSGGSFFFGHLIAGRLLNTTDSEHRALRAMRICLILAAISLFGVYLAPTLVVSLLATAVLSASHAVIAAAVVTLLVGRCGDVRGTALSLSAAGMSLGLFLGAAAGGAGLAAGGYLGAGTVFSAFTLLALAAALTIRANNPTPSPSHPHPHSPTSERQR</sequence>
<dbReference type="PANTHER" id="PTHR43124">
    <property type="entry name" value="PURINE EFFLUX PUMP PBUE"/>
    <property type="match status" value="1"/>
</dbReference>
<dbReference type="InterPro" id="IPR050189">
    <property type="entry name" value="MFS_Efflux_Transporters"/>
</dbReference>
<evidence type="ECO:0000256" key="1">
    <source>
        <dbReference type="ARBA" id="ARBA00004651"/>
    </source>
</evidence>
<keyword evidence="5 7" id="KW-0472">Membrane</keyword>
<feature type="transmembrane region" description="Helical" evidence="7">
    <location>
        <begin position="108"/>
        <end position="129"/>
    </location>
</feature>
<evidence type="ECO:0000313" key="9">
    <source>
        <dbReference type="Proteomes" id="UP001597307"/>
    </source>
</evidence>
<comment type="subcellular location">
    <subcellularLocation>
        <location evidence="1">Cell membrane</location>
        <topology evidence="1">Multi-pass membrane protein</topology>
    </subcellularLocation>
</comment>
<keyword evidence="3 7" id="KW-0812">Transmembrane</keyword>
<dbReference type="Pfam" id="PF07690">
    <property type="entry name" value="MFS_1"/>
    <property type="match status" value="1"/>
</dbReference>
<evidence type="ECO:0000256" key="6">
    <source>
        <dbReference type="SAM" id="MobiDB-lite"/>
    </source>
</evidence>
<feature type="transmembrane region" description="Helical" evidence="7">
    <location>
        <begin position="402"/>
        <end position="421"/>
    </location>
</feature>
<proteinExistence type="predicted"/>
<feature type="compositionally biased region" description="Basic and acidic residues" evidence="6">
    <location>
        <begin position="32"/>
        <end position="55"/>
    </location>
</feature>
<dbReference type="PANTHER" id="PTHR43124:SF3">
    <property type="entry name" value="CHLORAMPHENICOL EFFLUX PUMP RV0191"/>
    <property type="match status" value="1"/>
</dbReference>
<dbReference type="InterPro" id="IPR011701">
    <property type="entry name" value="MFS"/>
</dbReference>
<evidence type="ECO:0000256" key="2">
    <source>
        <dbReference type="ARBA" id="ARBA00022475"/>
    </source>
</evidence>
<evidence type="ECO:0000256" key="7">
    <source>
        <dbReference type="SAM" id="Phobius"/>
    </source>
</evidence>
<keyword evidence="2" id="KW-1003">Cell membrane</keyword>
<evidence type="ECO:0000256" key="5">
    <source>
        <dbReference type="ARBA" id="ARBA00023136"/>
    </source>
</evidence>
<evidence type="ECO:0000256" key="4">
    <source>
        <dbReference type="ARBA" id="ARBA00022989"/>
    </source>
</evidence>
<dbReference type="Gene3D" id="1.20.1250.20">
    <property type="entry name" value="MFS general substrate transporter like domains"/>
    <property type="match status" value="2"/>
</dbReference>
<reference evidence="9" key="1">
    <citation type="journal article" date="2019" name="Int. J. Syst. Evol. Microbiol.">
        <title>The Global Catalogue of Microorganisms (GCM) 10K type strain sequencing project: providing services to taxonomists for standard genome sequencing and annotation.</title>
        <authorList>
            <consortium name="The Broad Institute Genomics Platform"/>
            <consortium name="The Broad Institute Genome Sequencing Center for Infectious Disease"/>
            <person name="Wu L."/>
            <person name="Ma J."/>
        </authorList>
    </citation>
    <scope>NUCLEOTIDE SEQUENCE [LARGE SCALE GENOMIC DNA]</scope>
    <source>
        <strain evidence="9">JCM 11496</strain>
    </source>
</reference>
<accession>A0ABW4Q7K0</accession>
<feature type="transmembrane region" description="Helical" evidence="7">
    <location>
        <begin position="367"/>
        <end position="390"/>
    </location>
</feature>
<organism evidence="8 9">
    <name type="scientific">Arthrobacter flavus</name>
    <dbReference type="NCBI Taxonomy" id="95172"/>
    <lineage>
        <taxon>Bacteria</taxon>
        <taxon>Bacillati</taxon>
        <taxon>Actinomycetota</taxon>
        <taxon>Actinomycetes</taxon>
        <taxon>Micrococcales</taxon>
        <taxon>Micrococcaceae</taxon>
        <taxon>Arthrobacter</taxon>
    </lineage>
</organism>
<feature type="transmembrane region" description="Helical" evidence="7">
    <location>
        <begin position="70"/>
        <end position="96"/>
    </location>
</feature>
<feature type="transmembrane region" description="Helical" evidence="7">
    <location>
        <begin position="136"/>
        <end position="153"/>
    </location>
</feature>
<feature type="transmembrane region" description="Helical" evidence="7">
    <location>
        <begin position="220"/>
        <end position="241"/>
    </location>
</feature>
<dbReference type="InterPro" id="IPR036259">
    <property type="entry name" value="MFS_trans_sf"/>
</dbReference>
<dbReference type="SUPFAM" id="SSF103473">
    <property type="entry name" value="MFS general substrate transporter"/>
    <property type="match status" value="1"/>
</dbReference>
<feature type="region of interest" description="Disordered" evidence="6">
    <location>
        <begin position="452"/>
        <end position="471"/>
    </location>
</feature>
<dbReference type="Proteomes" id="UP001597307">
    <property type="component" value="Unassembled WGS sequence"/>
</dbReference>
<evidence type="ECO:0000313" key="8">
    <source>
        <dbReference type="EMBL" id="MFD1846703.1"/>
    </source>
</evidence>
<feature type="transmembrane region" description="Helical" evidence="7">
    <location>
        <begin position="342"/>
        <end position="361"/>
    </location>
</feature>
<protein>
    <submittedName>
        <fullName evidence="8">MFS transporter</fullName>
    </submittedName>
</protein>
<feature type="transmembrane region" description="Helical" evidence="7">
    <location>
        <begin position="159"/>
        <end position="182"/>
    </location>
</feature>